<dbReference type="SMART" id="SM00060">
    <property type="entry name" value="FN3"/>
    <property type="match status" value="2"/>
</dbReference>
<dbReference type="PROSITE" id="PS51175">
    <property type="entry name" value="CBM6"/>
    <property type="match status" value="1"/>
</dbReference>
<feature type="region of interest" description="Disordered" evidence="5">
    <location>
        <begin position="1"/>
        <end position="21"/>
    </location>
</feature>
<dbReference type="SUPFAM" id="SSF51445">
    <property type="entry name" value="(Trans)glycosidases"/>
    <property type="match status" value="1"/>
</dbReference>
<evidence type="ECO:0000256" key="2">
    <source>
        <dbReference type="ARBA" id="ARBA00022737"/>
    </source>
</evidence>
<dbReference type="Pfam" id="PF00041">
    <property type="entry name" value="fn3"/>
    <property type="match status" value="2"/>
</dbReference>
<dbReference type="PROSITE" id="PS51318">
    <property type="entry name" value="TAT"/>
    <property type="match status" value="1"/>
</dbReference>
<dbReference type="Gene3D" id="2.60.40.10">
    <property type="entry name" value="Immunoglobulins"/>
    <property type="match status" value="2"/>
</dbReference>
<keyword evidence="3" id="KW-0378">Hydrolase</keyword>
<dbReference type="NCBIfam" id="TIGR01409">
    <property type="entry name" value="TAT_signal_seq"/>
    <property type="match status" value="1"/>
</dbReference>
<dbReference type="InterPro" id="IPR003961">
    <property type="entry name" value="FN3_dom"/>
</dbReference>
<dbReference type="InterPro" id="IPR005084">
    <property type="entry name" value="CBM6"/>
</dbReference>
<dbReference type="InterPro" id="IPR050991">
    <property type="entry name" value="ECM_Regulatory_Proteins"/>
</dbReference>
<evidence type="ECO:0000256" key="5">
    <source>
        <dbReference type="SAM" id="MobiDB-lite"/>
    </source>
</evidence>
<dbReference type="EMBL" id="JAOPKA010000002">
    <property type="protein sequence ID" value="MCU4740618.1"/>
    <property type="molecule type" value="Genomic_DNA"/>
</dbReference>
<dbReference type="InterPro" id="IPR018087">
    <property type="entry name" value="Glyco_hydro_5_CS"/>
</dbReference>
<dbReference type="SUPFAM" id="SSF49265">
    <property type="entry name" value="Fibronectin type III"/>
    <property type="match status" value="2"/>
</dbReference>
<dbReference type="PANTHER" id="PTHR46708">
    <property type="entry name" value="TENASCIN"/>
    <property type="match status" value="1"/>
</dbReference>
<dbReference type="CDD" id="cd04080">
    <property type="entry name" value="CBM6_cellulase-like"/>
    <property type="match status" value="1"/>
</dbReference>
<dbReference type="GO" id="GO:0004553">
    <property type="term" value="F:hydrolase activity, hydrolyzing O-glycosyl compounds"/>
    <property type="evidence" value="ECO:0007669"/>
    <property type="project" value="InterPro"/>
</dbReference>
<dbReference type="PROSITE" id="PS50222">
    <property type="entry name" value="EF_HAND_2"/>
    <property type="match status" value="1"/>
</dbReference>
<dbReference type="SMART" id="SM00606">
    <property type="entry name" value="CBD_IV"/>
    <property type="match status" value="1"/>
</dbReference>
<dbReference type="InterPro" id="IPR018247">
    <property type="entry name" value="EF_Hand_1_Ca_BS"/>
</dbReference>
<sequence length="826" mass="90172">MAERIERSGNSQSRGEERAESYATRRTFLKAAGVGAGGLALGGVPGTVSANGVPTPRLQTDGKWITDPLGNEVKLRGFATASLDYIAYDWYPWSVREILEMATDHEAGWHPNHVRLPCEKEGIDEYGGIEPFVEEVLRPAVDYLAARNVYAMIDFHLIRPYTQAATEDYNEAEDAELEPIDDVIREFWNVVAPEFADDEHVLYELFNEPTYPLQWGEYGQTVDREESWLLWRDVAQPWVDLVREHAPETPIVIGSPDWTSETQFAPAYPFDGENLIYASHIYPANGQPDEFDEEYGDPAEEVPVVVTEFGWDPDGGQIDGATTAEWGAPFREWAESYENMGWTAWCFDDSWAPAMFESPPDNPQQGAGRPWALKDDEDQHGGYIKSWLEETKDELVPESPVGDDVPPNPPADVGVVDAGEVNAQIGWEPATDPGEAGLSHYEIFLEGDHQGLVLPSEELTASLSGLEPNSSYEVSVVAVDNVDNESDPATVTVETIPYGSAQTPFDGPNAVPGRLPAEDFDAGGQGIAHYSTTAEAATDVDYRESETSVTLEESGETGYNIGHINAGEWWEYTVDVEGPGTYDLTVRVANGSNATYDPALSVHVDREAVASTVVWPTGEWDEFTEIRVGSVDLSAGEHIVRVVAESGGWNFDWIEFDGEPGDAPDPKEPTAPEDVDVVETTATSIELHWEAVPEAESYNVSLEGSLTEQVTESQVVIEDLEPDTTYELGVSSVAGEAESDSETVTVSTLPADGEGPPAIDGTQPADTTGDGLYNDITGSGSTTTTDVNVFFEHVDDPAVAEYPQYYDFDGNGQVSVTDVVELFESL</sequence>
<dbReference type="PROSITE" id="PS00659">
    <property type="entry name" value="GLYCOSYL_HYDROL_F5"/>
    <property type="match status" value="1"/>
</dbReference>
<keyword evidence="2" id="KW-0677">Repeat</keyword>
<dbReference type="Proteomes" id="UP001321018">
    <property type="component" value="Unassembled WGS sequence"/>
</dbReference>
<dbReference type="PROSITE" id="PS00018">
    <property type="entry name" value="EF_HAND_1"/>
    <property type="match status" value="1"/>
</dbReference>
<dbReference type="PROSITE" id="PS50853">
    <property type="entry name" value="FN3"/>
    <property type="match status" value="2"/>
</dbReference>
<dbReference type="InterPro" id="IPR013783">
    <property type="entry name" value="Ig-like_fold"/>
</dbReference>
<feature type="domain" description="EF-hand" evidence="6">
    <location>
        <begin position="806"/>
        <end position="826"/>
    </location>
</feature>
<dbReference type="AlphaFoldDB" id="A0AAP3E0Q8"/>
<dbReference type="GO" id="GO:0000272">
    <property type="term" value="P:polysaccharide catabolic process"/>
    <property type="evidence" value="ECO:0007669"/>
    <property type="project" value="InterPro"/>
</dbReference>
<dbReference type="InterPro" id="IPR019546">
    <property type="entry name" value="TAT_signal_bac_arc"/>
</dbReference>
<dbReference type="GO" id="GO:0005509">
    <property type="term" value="F:calcium ion binding"/>
    <property type="evidence" value="ECO:0007669"/>
    <property type="project" value="InterPro"/>
</dbReference>
<dbReference type="SUPFAM" id="SSF49785">
    <property type="entry name" value="Galactose-binding domain-like"/>
    <property type="match status" value="1"/>
</dbReference>
<keyword evidence="4" id="KW-0326">Glycosidase</keyword>
<dbReference type="Gene3D" id="2.60.120.260">
    <property type="entry name" value="Galactose-binding domain-like"/>
    <property type="match status" value="1"/>
</dbReference>
<feature type="domain" description="CBM6" evidence="8">
    <location>
        <begin position="528"/>
        <end position="657"/>
    </location>
</feature>
<dbReference type="Gene3D" id="6.10.250.2590">
    <property type="match status" value="1"/>
</dbReference>
<organism evidence="9 10">
    <name type="scientific">Natronoglomus mannanivorans</name>
    <dbReference type="NCBI Taxonomy" id="2979990"/>
    <lineage>
        <taxon>Archaea</taxon>
        <taxon>Methanobacteriati</taxon>
        <taxon>Methanobacteriota</taxon>
        <taxon>Stenosarchaea group</taxon>
        <taxon>Halobacteria</taxon>
        <taxon>Halobacteriales</taxon>
        <taxon>Natrialbaceae</taxon>
        <taxon>Natronoglomus</taxon>
    </lineage>
</organism>
<dbReference type="InterPro" id="IPR006584">
    <property type="entry name" value="Cellulose-bd_IV"/>
</dbReference>
<evidence type="ECO:0000313" key="9">
    <source>
        <dbReference type="EMBL" id="MCU4740618.1"/>
    </source>
</evidence>
<dbReference type="InterPro" id="IPR001547">
    <property type="entry name" value="Glyco_hydro_5"/>
</dbReference>
<dbReference type="Pfam" id="PF00150">
    <property type="entry name" value="Cellulase"/>
    <property type="match status" value="1"/>
</dbReference>
<name>A0AAP3E0Q8_9EURY</name>
<dbReference type="InterPro" id="IPR017853">
    <property type="entry name" value="GH"/>
</dbReference>
<gene>
    <name evidence="9" type="ORF">OB960_04290</name>
</gene>
<dbReference type="InterPro" id="IPR036116">
    <property type="entry name" value="FN3_sf"/>
</dbReference>
<evidence type="ECO:0000256" key="4">
    <source>
        <dbReference type="ARBA" id="ARBA00023295"/>
    </source>
</evidence>
<evidence type="ECO:0000313" key="10">
    <source>
        <dbReference type="Proteomes" id="UP001321018"/>
    </source>
</evidence>
<dbReference type="InterPro" id="IPR002048">
    <property type="entry name" value="EF_hand_dom"/>
</dbReference>
<evidence type="ECO:0000256" key="3">
    <source>
        <dbReference type="ARBA" id="ARBA00022801"/>
    </source>
</evidence>
<keyword evidence="1" id="KW-0732">Signal</keyword>
<feature type="domain" description="Fibronectin type-III" evidence="7">
    <location>
        <begin position="409"/>
        <end position="499"/>
    </location>
</feature>
<dbReference type="PANTHER" id="PTHR46708:SF2">
    <property type="entry name" value="FIBRONECTIN TYPE-III DOMAIN-CONTAINING PROTEIN"/>
    <property type="match status" value="1"/>
</dbReference>
<feature type="domain" description="Fibronectin type-III" evidence="7">
    <location>
        <begin position="671"/>
        <end position="751"/>
    </location>
</feature>
<dbReference type="Pfam" id="PF03422">
    <property type="entry name" value="CBM_6"/>
    <property type="match status" value="1"/>
</dbReference>
<evidence type="ECO:0000259" key="7">
    <source>
        <dbReference type="PROSITE" id="PS50853"/>
    </source>
</evidence>
<evidence type="ECO:0000259" key="6">
    <source>
        <dbReference type="PROSITE" id="PS50222"/>
    </source>
</evidence>
<protein>
    <submittedName>
        <fullName evidence="9">Cellulase family glycosylhydrolase</fullName>
    </submittedName>
</protein>
<proteinExistence type="predicted"/>
<dbReference type="InterPro" id="IPR006311">
    <property type="entry name" value="TAT_signal"/>
</dbReference>
<dbReference type="InterPro" id="IPR008979">
    <property type="entry name" value="Galactose-bd-like_sf"/>
</dbReference>
<evidence type="ECO:0000256" key="1">
    <source>
        <dbReference type="ARBA" id="ARBA00022729"/>
    </source>
</evidence>
<dbReference type="CDD" id="cd00063">
    <property type="entry name" value="FN3"/>
    <property type="match status" value="2"/>
</dbReference>
<accession>A0AAP3E0Q8</accession>
<reference evidence="9" key="1">
    <citation type="submission" date="2022-09" db="EMBL/GenBank/DDBJ databases">
        <title>Enrichment on poylsaccharides allowed isolation of novel metabolic and taxonomic groups of Haloarchaea.</title>
        <authorList>
            <person name="Sorokin D.Y."/>
            <person name="Elcheninov A.G."/>
            <person name="Khizhniak T.V."/>
            <person name="Kolganova T.V."/>
            <person name="Kublanov I.V."/>
        </authorList>
    </citation>
    <scope>NUCLEOTIDE SEQUENCE</scope>
    <source>
        <strain evidence="9">AArc-xg1-1</strain>
    </source>
</reference>
<comment type="caution">
    <text evidence="9">The sequence shown here is derived from an EMBL/GenBank/DDBJ whole genome shotgun (WGS) entry which is preliminary data.</text>
</comment>
<evidence type="ECO:0000259" key="8">
    <source>
        <dbReference type="PROSITE" id="PS51175"/>
    </source>
</evidence>
<dbReference type="GO" id="GO:0030246">
    <property type="term" value="F:carbohydrate binding"/>
    <property type="evidence" value="ECO:0007669"/>
    <property type="project" value="InterPro"/>
</dbReference>
<dbReference type="RefSeq" id="WP_338002462.1">
    <property type="nucleotide sequence ID" value="NZ_JAOPKA010000002.1"/>
</dbReference>
<dbReference type="Gene3D" id="3.20.20.80">
    <property type="entry name" value="Glycosidases"/>
    <property type="match status" value="1"/>
</dbReference>